<dbReference type="Pfam" id="PF05343">
    <property type="entry name" value="Peptidase_M42"/>
    <property type="match status" value="1"/>
</dbReference>
<organism evidence="9 10">
    <name type="scientific">[Eubacterium] hominis</name>
    <dbReference type="NCBI Taxonomy" id="2764325"/>
    <lineage>
        <taxon>Bacteria</taxon>
        <taxon>Bacillati</taxon>
        <taxon>Bacillota</taxon>
        <taxon>Erysipelotrichia</taxon>
        <taxon>Erysipelotrichales</taxon>
        <taxon>Erysipelotrichaceae</taxon>
        <taxon>Amedibacillus</taxon>
    </lineage>
</organism>
<dbReference type="Gene3D" id="2.40.30.40">
    <property type="entry name" value="Peptidase M42, domain 2"/>
    <property type="match status" value="1"/>
</dbReference>
<dbReference type="SUPFAM" id="SSF101821">
    <property type="entry name" value="Aminopeptidase/glucanase lid domain"/>
    <property type="match status" value="1"/>
</dbReference>
<feature type="binding site" evidence="8">
    <location>
        <position position="184"/>
    </location>
    <ligand>
        <name>Zn(2+)</name>
        <dbReference type="ChEBI" id="CHEBI:29105"/>
        <label>1</label>
    </ligand>
</feature>
<feature type="binding site" evidence="8">
    <location>
        <position position="237"/>
    </location>
    <ligand>
        <name>Zn(2+)</name>
        <dbReference type="ChEBI" id="CHEBI:29105"/>
        <label>1</label>
    </ligand>
</feature>
<dbReference type="GO" id="GO:0006508">
    <property type="term" value="P:proteolysis"/>
    <property type="evidence" value="ECO:0007669"/>
    <property type="project" value="UniProtKB-KW"/>
</dbReference>
<evidence type="ECO:0000256" key="8">
    <source>
        <dbReference type="PIRSR" id="PIRSR001123-2"/>
    </source>
</evidence>
<name>A0A7G9GTD4_9FIRM</name>
<reference evidence="9 10" key="1">
    <citation type="submission" date="2020-08" db="EMBL/GenBank/DDBJ databases">
        <authorList>
            <person name="Liu C."/>
            <person name="Sun Q."/>
        </authorList>
    </citation>
    <scope>NUCLEOTIDE SEQUENCE [LARGE SCALE GENOMIC DNA]</scope>
    <source>
        <strain evidence="9 10">NSJ-61</strain>
    </source>
</reference>
<evidence type="ECO:0000313" key="9">
    <source>
        <dbReference type="EMBL" id="QNM14066.1"/>
    </source>
</evidence>
<keyword evidence="10" id="KW-1185">Reference proteome</keyword>
<feature type="binding site" evidence="8">
    <location>
        <position position="68"/>
    </location>
    <ligand>
        <name>Zn(2+)</name>
        <dbReference type="ChEBI" id="CHEBI:29105"/>
        <label>1</label>
    </ligand>
</feature>
<protein>
    <submittedName>
        <fullName evidence="9">M20/M25/M40 family metallo-hydrolase</fullName>
    </submittedName>
</protein>
<dbReference type="GO" id="GO:0004177">
    <property type="term" value="F:aminopeptidase activity"/>
    <property type="evidence" value="ECO:0007669"/>
    <property type="project" value="UniProtKB-UniRule"/>
</dbReference>
<keyword evidence="2" id="KW-0031">Aminopeptidase</keyword>
<evidence type="ECO:0000256" key="7">
    <source>
        <dbReference type="PIRSR" id="PIRSR001123-1"/>
    </source>
</evidence>
<evidence type="ECO:0000256" key="5">
    <source>
        <dbReference type="ARBA" id="ARBA00022801"/>
    </source>
</evidence>
<keyword evidence="3" id="KW-0645">Protease</keyword>
<sequence>MRTKAENIEMIKQFSNANGVSGFEDEVVSLAKKYAPQNSVVKEDHLRNTYIYQTKQTQKKPLVLIDAHSDEVGFIIQAIKPNGTMVFLPLGGWVPDTIPASKVRVKNAEGKYISGIVAAKPPHFMKDREHPESLSMQEMVIDVGATSKEEVINQLHIHIGAPVVPDVSCTYEEERDLFLGKAFDCRIGCACVMETLAHIQNDDVEVIGTLSAQEEVGERGMDLVTKTIHPDIAICFEGCPADDTFQEDWMIQTALRKGPMLRHFDKSMITNPRFQRYALDLAKQLGIPCQESVRSGGGTNGAMLHVSNNGTPTIIIGVPVRYIHSHHGFTTYQDFENSVKLAYEIVNRLNKSQIDTF</sequence>
<dbReference type="PIRSF" id="PIRSF001123">
    <property type="entry name" value="PepA_GA"/>
    <property type="match status" value="1"/>
</dbReference>
<feature type="binding site" evidence="8">
    <location>
        <position position="184"/>
    </location>
    <ligand>
        <name>Zn(2+)</name>
        <dbReference type="ChEBI" id="CHEBI:29105"/>
        <label>2</label>
    </ligand>
</feature>
<keyword evidence="5 9" id="KW-0378">Hydrolase</keyword>
<proteinExistence type="inferred from homology"/>
<dbReference type="KEGG" id="ehn:H9Q80_09060"/>
<evidence type="ECO:0000313" key="10">
    <source>
        <dbReference type="Proteomes" id="UP000515856"/>
    </source>
</evidence>
<gene>
    <name evidence="9" type="ORF">H9Q80_09060</name>
</gene>
<evidence type="ECO:0000256" key="3">
    <source>
        <dbReference type="ARBA" id="ARBA00022670"/>
    </source>
</evidence>
<keyword evidence="4 8" id="KW-0479">Metal-binding</keyword>
<dbReference type="InterPro" id="IPR023367">
    <property type="entry name" value="Peptidase_M42_dom2"/>
</dbReference>
<dbReference type="GO" id="GO:0046872">
    <property type="term" value="F:metal ion binding"/>
    <property type="evidence" value="ECO:0007669"/>
    <property type="project" value="UniProtKB-UniRule"/>
</dbReference>
<dbReference type="Proteomes" id="UP000515856">
    <property type="component" value="Chromosome"/>
</dbReference>
<dbReference type="Gene3D" id="3.40.630.10">
    <property type="entry name" value="Zn peptidases"/>
    <property type="match status" value="1"/>
</dbReference>
<dbReference type="AlphaFoldDB" id="A0A7G9GTD4"/>
<dbReference type="RefSeq" id="WP_117518313.1">
    <property type="nucleotide sequence ID" value="NZ_CP060636.1"/>
</dbReference>
<evidence type="ECO:0000256" key="1">
    <source>
        <dbReference type="ARBA" id="ARBA00006272"/>
    </source>
</evidence>
<feature type="binding site" evidence="8">
    <location>
        <position position="324"/>
    </location>
    <ligand>
        <name>Zn(2+)</name>
        <dbReference type="ChEBI" id="CHEBI:29105"/>
        <label>2</label>
    </ligand>
</feature>
<dbReference type="EMBL" id="CP060636">
    <property type="protein sequence ID" value="QNM14066.1"/>
    <property type="molecule type" value="Genomic_DNA"/>
</dbReference>
<comment type="cofactor">
    <cofactor evidence="8">
        <name>a divalent metal cation</name>
        <dbReference type="ChEBI" id="CHEBI:60240"/>
    </cofactor>
    <text evidence="8">Binds 2 divalent metal cations per subunit.</text>
</comment>
<evidence type="ECO:0000256" key="6">
    <source>
        <dbReference type="PIRNR" id="PIRNR001123"/>
    </source>
</evidence>
<dbReference type="SUPFAM" id="SSF53187">
    <property type="entry name" value="Zn-dependent exopeptidases"/>
    <property type="match status" value="1"/>
</dbReference>
<dbReference type="InterPro" id="IPR008007">
    <property type="entry name" value="Peptidase_M42"/>
</dbReference>
<evidence type="ECO:0000256" key="2">
    <source>
        <dbReference type="ARBA" id="ARBA00022438"/>
    </source>
</evidence>
<dbReference type="PANTHER" id="PTHR32481">
    <property type="entry name" value="AMINOPEPTIDASE"/>
    <property type="match status" value="1"/>
</dbReference>
<evidence type="ECO:0000256" key="4">
    <source>
        <dbReference type="ARBA" id="ARBA00022723"/>
    </source>
</evidence>
<comment type="similarity">
    <text evidence="1 6">Belongs to the peptidase M42 family.</text>
</comment>
<dbReference type="PANTHER" id="PTHR32481:SF0">
    <property type="entry name" value="AMINOPEPTIDASE YPDE-RELATED"/>
    <property type="match status" value="1"/>
</dbReference>
<dbReference type="InterPro" id="IPR051464">
    <property type="entry name" value="Peptidase_M42_aminopept"/>
</dbReference>
<feature type="active site" description="Proton acceptor" evidence="7">
    <location>
        <position position="214"/>
    </location>
</feature>
<accession>A0A7G9GTD4</accession>
<feature type="binding site" evidence="8">
    <location>
        <position position="215"/>
    </location>
    <ligand>
        <name>Zn(2+)</name>
        <dbReference type="ChEBI" id="CHEBI:29105"/>
        <label>2</label>
    </ligand>
</feature>